<evidence type="ECO:0000313" key="8">
    <source>
        <dbReference type="EMBL" id="KNZ44272.1"/>
    </source>
</evidence>
<keyword evidence="9" id="KW-1185">Reference proteome</keyword>
<dbReference type="EMBL" id="LAVV01014971">
    <property type="protein sequence ID" value="KNZ44272.1"/>
    <property type="molecule type" value="Genomic_DNA"/>
</dbReference>
<keyword evidence="3" id="KW-0547">Nucleotide-binding</keyword>
<dbReference type="Gene3D" id="1.20.1440.340">
    <property type="match status" value="1"/>
</dbReference>
<feature type="domain" description="GHMP kinase C-terminal" evidence="7">
    <location>
        <begin position="473"/>
        <end position="541"/>
    </location>
</feature>
<dbReference type="InterPro" id="IPR020568">
    <property type="entry name" value="Ribosomal_Su5_D2-typ_SF"/>
</dbReference>
<dbReference type="PANTHER" id="PTHR10457">
    <property type="entry name" value="MEVALONATE KINASE/GALACTOKINASE"/>
    <property type="match status" value="1"/>
</dbReference>
<dbReference type="GO" id="GO:0005829">
    <property type="term" value="C:cytosol"/>
    <property type="evidence" value="ECO:0007669"/>
    <property type="project" value="TreeGrafter"/>
</dbReference>
<dbReference type="GO" id="GO:0004335">
    <property type="term" value="F:galactokinase activity"/>
    <property type="evidence" value="ECO:0007669"/>
    <property type="project" value="TreeGrafter"/>
</dbReference>
<evidence type="ECO:0000256" key="1">
    <source>
        <dbReference type="ARBA" id="ARBA00006566"/>
    </source>
</evidence>
<dbReference type="OrthoDB" id="187738at2759"/>
<dbReference type="Gene3D" id="3.30.70.3170">
    <property type="match status" value="1"/>
</dbReference>
<comment type="similarity">
    <text evidence="1">Belongs to the GHMP kinase family. GalK subfamily.</text>
</comment>
<dbReference type="InterPro" id="IPR014721">
    <property type="entry name" value="Ribsml_uS5_D2-typ_fold_subgr"/>
</dbReference>
<organism evidence="8 9">
    <name type="scientific">Puccinia sorghi</name>
    <dbReference type="NCBI Taxonomy" id="27349"/>
    <lineage>
        <taxon>Eukaryota</taxon>
        <taxon>Fungi</taxon>
        <taxon>Dikarya</taxon>
        <taxon>Basidiomycota</taxon>
        <taxon>Pucciniomycotina</taxon>
        <taxon>Pucciniomycetes</taxon>
        <taxon>Pucciniales</taxon>
        <taxon>Pucciniaceae</taxon>
        <taxon>Puccinia</taxon>
    </lineage>
</organism>
<protein>
    <submittedName>
        <fullName evidence="8">Galactokinase</fullName>
    </submittedName>
</protein>
<accession>A0A0L6U7E4</accession>
<dbReference type="Gene3D" id="3.30.230.10">
    <property type="match status" value="2"/>
</dbReference>
<dbReference type="InterPro" id="IPR036554">
    <property type="entry name" value="GHMP_kinase_C_sf"/>
</dbReference>
<dbReference type="GO" id="GO:0005524">
    <property type="term" value="F:ATP binding"/>
    <property type="evidence" value="ECO:0007669"/>
    <property type="project" value="UniProtKB-KW"/>
</dbReference>
<dbReference type="PANTHER" id="PTHR10457:SF7">
    <property type="entry name" value="GALACTOKINASE-RELATED"/>
    <property type="match status" value="1"/>
</dbReference>
<evidence type="ECO:0000256" key="5">
    <source>
        <dbReference type="ARBA" id="ARBA00022840"/>
    </source>
</evidence>
<reference evidence="8 9" key="1">
    <citation type="submission" date="2015-08" db="EMBL/GenBank/DDBJ databases">
        <title>Next Generation Sequencing and Analysis of the Genome of Puccinia sorghi L Schw, the Causal Agent of Maize Common Rust.</title>
        <authorList>
            <person name="Rochi L."/>
            <person name="Burguener G."/>
            <person name="Darino M."/>
            <person name="Turjanski A."/>
            <person name="Kreff E."/>
            <person name="Dieguez M.J."/>
            <person name="Sacco F."/>
        </authorList>
    </citation>
    <scope>NUCLEOTIDE SEQUENCE [LARGE SCALE GENOMIC DNA]</scope>
    <source>
        <strain evidence="8 9">RO10H11247</strain>
    </source>
</reference>
<dbReference type="VEuPathDB" id="FungiDB:VP01_932g3"/>
<dbReference type="AlphaFoldDB" id="A0A0L6U7E4"/>
<feature type="domain" description="GHMP kinase N-terminal" evidence="6">
    <location>
        <begin position="172"/>
        <end position="245"/>
    </location>
</feature>
<evidence type="ECO:0000256" key="3">
    <source>
        <dbReference type="ARBA" id="ARBA00022741"/>
    </source>
</evidence>
<evidence type="ECO:0000259" key="7">
    <source>
        <dbReference type="Pfam" id="PF08544"/>
    </source>
</evidence>
<dbReference type="SUPFAM" id="SSF54211">
    <property type="entry name" value="Ribosomal protein S5 domain 2-like"/>
    <property type="match status" value="1"/>
</dbReference>
<dbReference type="PROSITE" id="PS00627">
    <property type="entry name" value="GHMP_KINASES_ATP"/>
    <property type="match status" value="1"/>
</dbReference>
<dbReference type="Pfam" id="PF00288">
    <property type="entry name" value="GHMP_kinases_N"/>
    <property type="match status" value="1"/>
</dbReference>
<proteinExistence type="inferred from homology"/>
<name>A0A0L6U7E4_9BASI</name>
<dbReference type="Proteomes" id="UP000037035">
    <property type="component" value="Unassembled WGS sequence"/>
</dbReference>
<evidence type="ECO:0000313" key="9">
    <source>
        <dbReference type="Proteomes" id="UP000037035"/>
    </source>
</evidence>
<dbReference type="PRINTS" id="PR00959">
    <property type="entry name" value="MEVGALKINASE"/>
</dbReference>
<evidence type="ECO:0000256" key="4">
    <source>
        <dbReference type="ARBA" id="ARBA00022777"/>
    </source>
</evidence>
<dbReference type="InterPro" id="IPR013750">
    <property type="entry name" value="GHMP_kinase_C_dom"/>
</dbReference>
<dbReference type="GO" id="GO:0006012">
    <property type="term" value="P:galactose metabolic process"/>
    <property type="evidence" value="ECO:0007669"/>
    <property type="project" value="TreeGrafter"/>
</dbReference>
<keyword evidence="2" id="KW-0808">Transferase</keyword>
<comment type="caution">
    <text evidence="8">The sequence shown here is derived from an EMBL/GenBank/DDBJ whole genome shotgun (WGS) entry which is preliminary data.</text>
</comment>
<sequence>MEVLFPKELREIYTQNSLKNQSSRWTRLLETFEIHYAHPPDFVARAPGRQNTALTARRDDPQEHIDYSRFSVLPSAIEPDLLIAASAEYQSEKFSGNRPIHVRAINLNPSYPETTFIYQPKAGRIPIRNGGWSDYLKVSILLIRAGAGVSAFNTSLDHLTSDSTTGELRLPTSIEFLIDGTVPAGSGLSSSAAITTAAVLAVLYIHQTSNQSIPKSLVASLAIAAEQACGVSVGGMDQSASVFGQPAKLLHMSVFFPRFDGLIEYVYIYFSPLSASEFTPMIQVVPLQLPSIPATTFIIANSLVTSTKLDSAKKQYNLRVVECRIATRMLWEKLVTKGKQEGGHPKDLRELAERYSPPHEPIPLAIQRLLDALLANPTLLGGPHHGLTQHNILQLLSINQHQFDAEILAGMVVEPPGGIYKPYNRARHVTNIPSVFFFFDVKKLNEALRVYKFRELLERTEGSGDDKASELTIEKIGELMRESQRSCGADYECSCEELDALVAIGEAHGSLGSAGWGGSSVHLVRDADTSRVIQALVDQYYTPNFPHLSAHQLAEACFPTKPQGGACLFRHLPASFST</sequence>
<evidence type="ECO:0000256" key="2">
    <source>
        <dbReference type="ARBA" id="ARBA00022679"/>
    </source>
</evidence>
<evidence type="ECO:0000259" key="6">
    <source>
        <dbReference type="Pfam" id="PF00288"/>
    </source>
</evidence>
<dbReference type="InterPro" id="IPR006204">
    <property type="entry name" value="GHMP_kinase_N_dom"/>
</dbReference>
<gene>
    <name evidence="8" type="ORF">VP01_932g3</name>
</gene>
<dbReference type="Pfam" id="PF08544">
    <property type="entry name" value="GHMP_kinases_C"/>
    <property type="match status" value="1"/>
</dbReference>
<dbReference type="InterPro" id="IPR006203">
    <property type="entry name" value="GHMP_knse_ATP-bd_CS"/>
</dbReference>
<keyword evidence="5" id="KW-0067">ATP-binding</keyword>
<dbReference type="SUPFAM" id="SSF55060">
    <property type="entry name" value="GHMP Kinase, C-terminal domain"/>
    <property type="match status" value="1"/>
</dbReference>
<dbReference type="STRING" id="27349.A0A0L6U7E4"/>
<keyword evidence="4 8" id="KW-0418">Kinase</keyword>